<accession>A0A8T0CXB3</accession>
<dbReference type="PROSITE" id="PS50007">
    <property type="entry name" value="PIPLC_X_DOMAIN"/>
    <property type="match status" value="1"/>
</dbReference>
<keyword evidence="3" id="KW-1185">Reference proteome</keyword>
<protein>
    <submittedName>
        <fullName evidence="2">Uncharacterized protein</fullName>
    </submittedName>
</protein>
<dbReference type="Gramene" id="rna-gnl|WGS:JABURB|Cocit.L2649.2">
    <property type="protein sequence ID" value="cds-KAF7851794.1"/>
    <property type="gene ID" value="gene-BT93_L2649"/>
</dbReference>
<dbReference type="GO" id="GO:0006629">
    <property type="term" value="P:lipid metabolic process"/>
    <property type="evidence" value="ECO:0007669"/>
    <property type="project" value="InterPro"/>
</dbReference>
<dbReference type="PANTHER" id="PTHR13593:SF140">
    <property type="entry name" value="PLC-LIKE PHOSPHODIESTERASE"/>
    <property type="match status" value="1"/>
</dbReference>
<name>A0A8T0CXB3_CORYI</name>
<evidence type="ECO:0000313" key="3">
    <source>
        <dbReference type="Proteomes" id="UP000806378"/>
    </source>
</evidence>
<dbReference type="EMBL" id="MU089525">
    <property type="protein sequence ID" value="KAF7851796.1"/>
    <property type="molecule type" value="Genomic_DNA"/>
</dbReference>
<dbReference type="InterPro" id="IPR017946">
    <property type="entry name" value="PLC-like_Pdiesterase_TIM-brl"/>
</dbReference>
<dbReference type="CDD" id="cd08588">
    <property type="entry name" value="PI-PLCc_At5g67130_like"/>
    <property type="match status" value="1"/>
</dbReference>
<keyword evidence="1" id="KW-0472">Membrane</keyword>
<dbReference type="Gramene" id="rna-gnl|WGS:JABURB|Cocit.L2649.3">
    <property type="protein sequence ID" value="cds-KAF7851796.1"/>
    <property type="gene ID" value="gene-BT93_L2649"/>
</dbReference>
<dbReference type="OrthoDB" id="7984201at2759"/>
<keyword evidence="1" id="KW-0812">Transmembrane</keyword>
<proteinExistence type="predicted"/>
<reference evidence="2" key="1">
    <citation type="submission" date="2020-05" db="EMBL/GenBank/DDBJ databases">
        <title>WGS assembly of Corymbia citriodora subspecies variegata.</title>
        <authorList>
            <person name="Barry K."/>
            <person name="Hundley H."/>
            <person name="Shu S."/>
            <person name="Jenkins J."/>
            <person name="Grimwood J."/>
            <person name="Baten A."/>
        </authorList>
    </citation>
    <scope>NUCLEOTIDE SEQUENCE</scope>
    <source>
        <strain evidence="2">CV2-018</strain>
    </source>
</reference>
<dbReference type="PANTHER" id="PTHR13593">
    <property type="match status" value="1"/>
</dbReference>
<dbReference type="InterPro" id="IPR051057">
    <property type="entry name" value="PI-PLC_domain"/>
</dbReference>
<dbReference type="AlphaFoldDB" id="A0A8T0CXB3"/>
<sequence length="489" mass="53039">MSSSSDSVNALPFSFSLLCYLGLLFFFSLDLLHLSLSLSLSLSAGFFLSSALKASAMLECLAEPCRASAINYSCWVLLILLFLIASSSACSNGNCQVLDACVAASDCGPGLYCGNCPSLGQNQPICTRGQATVPTSVIGGLPFNKYTWLVTHNSFSIVDAPPLPGVQRVTFFNQDDTVTNQLRNGVRGLMLDMYDFENDIWLCHSFRGQCFNFTAFQPAVNTLREVEAFLSENPTEIVTIIIEDYVHTPKGLTNLFANAGLDKYWFPVLKMPKKGEDWPTVAEMVQNNYRLLVFTSVAAKEAEEGVAYQWKYMVENEPGDPGVAKGSCPNRKESKPLSSKSVSLFLENYFPSYPVQSDACKEHSTPLAEMVATCYKAAGNTMPNFLAVNFYMRSDGGGVFDALDRMNGQSLCGCSTIAACQAGAPYGSCKNISIPTRSPTTNTAGSFSGSVQFTNSAATVHATSYLIIFTLCVSLLVFLLGKLQLEVAR</sequence>
<organism evidence="2 3">
    <name type="scientific">Corymbia citriodora subsp. variegata</name>
    <dbReference type="NCBI Taxonomy" id="360336"/>
    <lineage>
        <taxon>Eukaryota</taxon>
        <taxon>Viridiplantae</taxon>
        <taxon>Streptophyta</taxon>
        <taxon>Embryophyta</taxon>
        <taxon>Tracheophyta</taxon>
        <taxon>Spermatophyta</taxon>
        <taxon>Magnoliopsida</taxon>
        <taxon>eudicotyledons</taxon>
        <taxon>Gunneridae</taxon>
        <taxon>Pentapetalae</taxon>
        <taxon>rosids</taxon>
        <taxon>malvids</taxon>
        <taxon>Myrtales</taxon>
        <taxon>Myrtaceae</taxon>
        <taxon>Myrtoideae</taxon>
        <taxon>Eucalypteae</taxon>
        <taxon>Corymbia</taxon>
    </lineage>
</organism>
<dbReference type="EMBL" id="MU089525">
    <property type="protein sequence ID" value="KAF7851794.1"/>
    <property type="molecule type" value="Genomic_DNA"/>
</dbReference>
<dbReference type="SUPFAM" id="SSF51695">
    <property type="entry name" value="PLC-like phosphodiesterases"/>
    <property type="match status" value="1"/>
</dbReference>
<comment type="caution">
    <text evidence="2">The sequence shown here is derived from an EMBL/GenBank/DDBJ whole genome shotgun (WGS) entry which is preliminary data.</text>
</comment>
<dbReference type="Proteomes" id="UP000806378">
    <property type="component" value="Unassembled WGS sequence"/>
</dbReference>
<dbReference type="GO" id="GO:0008081">
    <property type="term" value="F:phosphoric diester hydrolase activity"/>
    <property type="evidence" value="ECO:0007669"/>
    <property type="project" value="InterPro"/>
</dbReference>
<gene>
    <name evidence="2" type="ORF">BT93_L2649</name>
</gene>
<dbReference type="Pfam" id="PF26178">
    <property type="entry name" value="PI-PLC_cat"/>
    <property type="match status" value="1"/>
</dbReference>
<dbReference type="FunFam" id="3.20.20.190:FF:000048">
    <property type="entry name" value="PI-PLC X domain-containing protein"/>
    <property type="match status" value="1"/>
</dbReference>
<evidence type="ECO:0000256" key="1">
    <source>
        <dbReference type="SAM" id="Phobius"/>
    </source>
</evidence>
<dbReference type="EMBL" id="MU089525">
    <property type="protein sequence ID" value="KAF7851795.1"/>
    <property type="molecule type" value="Genomic_DNA"/>
</dbReference>
<evidence type="ECO:0000313" key="2">
    <source>
        <dbReference type="EMBL" id="KAF7851794.1"/>
    </source>
</evidence>
<keyword evidence="1" id="KW-1133">Transmembrane helix</keyword>
<dbReference type="Gramene" id="rna-gnl|WGS:JABURB|Cocit.L2649.1">
    <property type="protein sequence ID" value="cds-KAF7851795.1"/>
    <property type="gene ID" value="gene-BT93_L2649"/>
</dbReference>
<feature type="transmembrane region" description="Helical" evidence="1">
    <location>
        <begin position="462"/>
        <end position="481"/>
    </location>
</feature>
<dbReference type="Gene3D" id="3.20.20.190">
    <property type="entry name" value="Phosphatidylinositol (PI) phosphodiesterase"/>
    <property type="match status" value="1"/>
</dbReference>